<dbReference type="Proteomes" id="UP000469011">
    <property type="component" value="Unassembled WGS sequence"/>
</dbReference>
<evidence type="ECO:0000313" key="3">
    <source>
        <dbReference type="Proteomes" id="UP000469011"/>
    </source>
</evidence>
<dbReference type="AlphaFoldDB" id="A0A6N9T504"/>
<evidence type="ECO:0000259" key="1">
    <source>
        <dbReference type="Pfam" id="PF06568"/>
    </source>
</evidence>
<reference evidence="2 3" key="1">
    <citation type="submission" date="2020-01" db="EMBL/GenBank/DDBJ databases">
        <title>Jiella pacifica sp. nov.</title>
        <authorList>
            <person name="Xue Z."/>
            <person name="Zhu S."/>
            <person name="Chen J."/>
            <person name="Yang J."/>
        </authorList>
    </citation>
    <scope>NUCLEOTIDE SEQUENCE [LARGE SCALE GENOMIC DNA]</scope>
    <source>
        <strain evidence="2 3">40Bstr34</strain>
    </source>
</reference>
<protein>
    <submittedName>
        <fullName evidence="2">DUF1127 domain-containing protein</fullName>
    </submittedName>
</protein>
<dbReference type="Pfam" id="PF06568">
    <property type="entry name" value="YjiS-like"/>
    <property type="match status" value="1"/>
</dbReference>
<gene>
    <name evidence="2" type="ORF">GTK09_12695</name>
</gene>
<name>A0A6N9T504_9HYPH</name>
<sequence length="75" mass="8836">MTDETAIEQGRITRTGASVAKRGRHWLGRFARRLRRCAARRRQRMVLAELSDRQLRDLGIARDAAMEEARKPFWR</sequence>
<feature type="domain" description="YjiS-like" evidence="1">
    <location>
        <begin position="30"/>
        <end position="63"/>
    </location>
</feature>
<evidence type="ECO:0000313" key="2">
    <source>
        <dbReference type="EMBL" id="NDW05285.1"/>
    </source>
</evidence>
<dbReference type="RefSeq" id="WP_163463542.1">
    <property type="nucleotide sequence ID" value="NZ_JAAAMG010000009.1"/>
</dbReference>
<accession>A0A6N9T504</accession>
<dbReference type="EMBL" id="JAAAMG010000009">
    <property type="protein sequence ID" value="NDW05285.1"/>
    <property type="molecule type" value="Genomic_DNA"/>
</dbReference>
<organism evidence="2 3">
    <name type="scientific">Jiella pacifica</name>
    <dbReference type="NCBI Taxonomy" id="2696469"/>
    <lineage>
        <taxon>Bacteria</taxon>
        <taxon>Pseudomonadati</taxon>
        <taxon>Pseudomonadota</taxon>
        <taxon>Alphaproteobacteria</taxon>
        <taxon>Hyphomicrobiales</taxon>
        <taxon>Aurantimonadaceae</taxon>
        <taxon>Jiella</taxon>
    </lineage>
</organism>
<keyword evidence="3" id="KW-1185">Reference proteome</keyword>
<dbReference type="InterPro" id="IPR009506">
    <property type="entry name" value="YjiS-like"/>
</dbReference>
<comment type="caution">
    <text evidence="2">The sequence shown here is derived from an EMBL/GenBank/DDBJ whole genome shotgun (WGS) entry which is preliminary data.</text>
</comment>
<proteinExistence type="predicted"/>